<dbReference type="Gene3D" id="2.60.40.10">
    <property type="entry name" value="Immunoglobulins"/>
    <property type="match status" value="3"/>
</dbReference>
<dbReference type="SUPFAM" id="SSF51445">
    <property type="entry name" value="(Trans)glycosidases"/>
    <property type="match status" value="1"/>
</dbReference>
<dbReference type="InterPro" id="IPR013783">
    <property type="entry name" value="Ig-like_fold"/>
</dbReference>
<keyword evidence="2 9" id="KW-0378">Hydrolase</keyword>
<evidence type="ECO:0000256" key="4">
    <source>
        <dbReference type="SAM" id="MobiDB-lite"/>
    </source>
</evidence>
<evidence type="ECO:0000259" key="6">
    <source>
        <dbReference type="Pfam" id="PF02836"/>
    </source>
</evidence>
<dbReference type="SUPFAM" id="SSF49303">
    <property type="entry name" value="beta-Galactosidase/glucuronidase domain"/>
    <property type="match status" value="1"/>
</dbReference>
<sequence length="882" mass="97033">MALFRVLASQPHNDSPGRERISINRGWRFKRWESNPDNVVYDQRQDTPSQAEVLKSWILPAANNFISSEANQHKRPAASPSAKISQTGGTYDDSSWEAVDLPHDWAVKGPFYTAETGAIVGGGMGRLPVHGIGWYRRKLSTGPEDRGRRIYLDVDGAMSYAMVWINGELAGGWPFGYNSFRVDLTPYLKPGDDNQLAMRLDNPVQSSRWYPGGGLYRNVWLVKVDELHVAQWGTFVTTPVATSEKATVHLTAQVENSARGVRQVDILTDVHIFSPKTGKAAEKVAEFESRSVTIQAGQTQNVTSSASLLNPRLWGPPPTQTPNLYVAVTRLVVENETIDTYETRFGVRALNATGTGLFVNNERIYLKGVNQHHDLGALGAAFNLRAAQRQLEILHEFGVNAIRMSHNPPAPELLDLADEMGFLVIDEAFDCFAKSKNPNDFHLIFADWSEADLRSMIRRDRNHPSIFGWSIGNEVGEQTDSTAPIAERLSAIVHQEDPGRGSTASMNVAKPHHSFAHALDIMGLNYQGEGIRDSGPYAGLPGTTTPPLYPAFHEAFPSALLLSSETAATLSTRGTYFFPVTNHTSAPQSDTNTTGQGYVSSSPSLRQVASYDLYTAPFGSSPDKVFRAQDANPYVAGEFVWTGFDYIGEPTPYYTARSSYYGIVDLAGFKKDRFWLYRARWRPDAKGTRILPHWNWPGREGQVTPVHVYSAAEEAELWVNGVSMGKRVRKQGDEYRFRWDQVKYQAGDLKVVTFKGGKEWDTATVRTTGKPAGLKIAADRSAIKADGEDLSFLTLEVVDANGDVVPDATNSVTFEVANGKGEVVATDNGNPYDMVAFPSKERKAFSGMVLAIVKAKRGAKGEFTVRATSSGLASSSVTIRAS</sequence>
<dbReference type="Gene3D" id="2.60.120.260">
    <property type="entry name" value="Galactose-binding domain-like"/>
    <property type="match status" value="1"/>
</dbReference>
<evidence type="ECO:0000256" key="1">
    <source>
        <dbReference type="ARBA" id="ARBA00007401"/>
    </source>
</evidence>
<dbReference type="InterPro" id="IPR048229">
    <property type="entry name" value="GalB-like"/>
</dbReference>
<dbReference type="AlphaFoldDB" id="A0AA39Y9N7"/>
<dbReference type="PANTHER" id="PTHR42732">
    <property type="entry name" value="BETA-GALACTOSIDASE"/>
    <property type="match status" value="1"/>
</dbReference>
<evidence type="ECO:0000259" key="8">
    <source>
        <dbReference type="Pfam" id="PF18565"/>
    </source>
</evidence>
<feature type="domain" description="Glycoside hydrolase family 2 immunoglobulin-like beta-sandwich" evidence="5">
    <location>
        <begin position="234"/>
        <end position="348"/>
    </location>
</feature>
<evidence type="ECO:0000256" key="3">
    <source>
        <dbReference type="ARBA" id="ARBA00023295"/>
    </source>
</evidence>
<dbReference type="InterPro" id="IPR040605">
    <property type="entry name" value="Glyco_hydro2_dom5"/>
</dbReference>
<accession>A0AA39Y9N7</accession>
<dbReference type="Pfam" id="PF16355">
    <property type="entry name" value="DUF4982"/>
    <property type="match status" value="1"/>
</dbReference>
<dbReference type="InterPro" id="IPR017853">
    <property type="entry name" value="GH"/>
</dbReference>
<keyword evidence="3" id="KW-0326">Glycosidase</keyword>
<comment type="caution">
    <text evidence="9">The sequence shown here is derived from an EMBL/GenBank/DDBJ whole genome shotgun (WGS) entry which is preliminary data.</text>
</comment>
<dbReference type="InterPro" id="IPR006101">
    <property type="entry name" value="Glyco_hydro_2"/>
</dbReference>
<dbReference type="InterPro" id="IPR008979">
    <property type="entry name" value="Galactose-bd-like_sf"/>
</dbReference>
<dbReference type="Pfam" id="PF02836">
    <property type="entry name" value="Glyco_hydro_2_C"/>
    <property type="match status" value="1"/>
</dbReference>
<evidence type="ECO:0000259" key="7">
    <source>
        <dbReference type="Pfam" id="PF16355"/>
    </source>
</evidence>
<dbReference type="Pfam" id="PF18565">
    <property type="entry name" value="Glyco_hydro2_C5"/>
    <property type="match status" value="1"/>
</dbReference>
<evidence type="ECO:0000313" key="10">
    <source>
        <dbReference type="Proteomes" id="UP001174936"/>
    </source>
</evidence>
<dbReference type="InterPro" id="IPR006102">
    <property type="entry name" value="Ig-like_GH2"/>
</dbReference>
<dbReference type="GO" id="GO:0005975">
    <property type="term" value="P:carbohydrate metabolic process"/>
    <property type="evidence" value="ECO:0007669"/>
    <property type="project" value="InterPro"/>
</dbReference>
<dbReference type="SUPFAM" id="SSF49373">
    <property type="entry name" value="Invasin/intimin cell-adhesion fragments"/>
    <property type="match status" value="1"/>
</dbReference>
<gene>
    <name evidence="9" type="ORF">B0T16DRAFT_506486</name>
</gene>
<dbReference type="InterPro" id="IPR051913">
    <property type="entry name" value="GH2_Domain-Containing"/>
</dbReference>
<dbReference type="Gene3D" id="3.20.20.80">
    <property type="entry name" value="Glycosidases"/>
    <property type="match status" value="1"/>
</dbReference>
<dbReference type="Proteomes" id="UP001174936">
    <property type="component" value="Unassembled WGS sequence"/>
</dbReference>
<reference evidence="9" key="1">
    <citation type="submission" date="2023-06" db="EMBL/GenBank/DDBJ databases">
        <title>Genome-scale phylogeny and comparative genomics of the fungal order Sordariales.</title>
        <authorList>
            <consortium name="Lawrence Berkeley National Laboratory"/>
            <person name="Hensen N."/>
            <person name="Bonometti L."/>
            <person name="Westerberg I."/>
            <person name="Brannstrom I.O."/>
            <person name="Guillou S."/>
            <person name="Cros-Aarteil S."/>
            <person name="Calhoun S."/>
            <person name="Haridas S."/>
            <person name="Kuo A."/>
            <person name="Mondo S."/>
            <person name="Pangilinan J."/>
            <person name="Riley R."/>
            <person name="Labutti K."/>
            <person name="Andreopoulos B."/>
            <person name="Lipzen A."/>
            <person name="Chen C."/>
            <person name="Yanf M."/>
            <person name="Daum C."/>
            <person name="Ng V."/>
            <person name="Clum A."/>
            <person name="Steindorff A."/>
            <person name="Ohm R."/>
            <person name="Martin F."/>
            <person name="Silar P."/>
            <person name="Natvig D."/>
            <person name="Lalanne C."/>
            <person name="Gautier V."/>
            <person name="Ament-Velasquez S.L."/>
            <person name="Kruys A."/>
            <person name="Hutchinson M.I."/>
            <person name="Powell A.J."/>
            <person name="Barry K."/>
            <person name="Miller A.N."/>
            <person name="Grigoriev I.V."/>
            <person name="Debuchy R."/>
            <person name="Gladieux P."/>
            <person name="Thoren M.H."/>
            <person name="Johannesson H."/>
        </authorList>
    </citation>
    <scope>NUCLEOTIDE SEQUENCE</scope>
    <source>
        <strain evidence="9">SMH2532-1</strain>
    </source>
</reference>
<dbReference type="GO" id="GO:0004553">
    <property type="term" value="F:hydrolase activity, hydrolyzing O-glycosyl compounds"/>
    <property type="evidence" value="ECO:0007669"/>
    <property type="project" value="InterPro"/>
</dbReference>
<evidence type="ECO:0000259" key="5">
    <source>
        <dbReference type="Pfam" id="PF00703"/>
    </source>
</evidence>
<dbReference type="InterPro" id="IPR036156">
    <property type="entry name" value="Beta-gal/glucu_dom_sf"/>
</dbReference>
<protein>
    <submittedName>
        <fullName evidence="9">Glycoside hydrolase family 2 protein</fullName>
    </submittedName>
</protein>
<evidence type="ECO:0000313" key="9">
    <source>
        <dbReference type="EMBL" id="KAK0648294.1"/>
    </source>
</evidence>
<dbReference type="NCBIfam" id="NF041463">
    <property type="entry name" value="GalB"/>
    <property type="match status" value="1"/>
</dbReference>
<dbReference type="EMBL" id="JAULSV010000003">
    <property type="protein sequence ID" value="KAK0648294.1"/>
    <property type="molecule type" value="Genomic_DNA"/>
</dbReference>
<dbReference type="PANTHER" id="PTHR42732:SF1">
    <property type="entry name" value="BETA-MANNOSIDASE"/>
    <property type="match status" value="1"/>
</dbReference>
<dbReference type="InterPro" id="IPR008964">
    <property type="entry name" value="Invasin/intimin_cell_adhesion"/>
</dbReference>
<feature type="domain" description="Glycoside hydrolase family 2" evidence="8">
    <location>
        <begin position="774"/>
        <end position="878"/>
    </location>
</feature>
<evidence type="ECO:0000256" key="2">
    <source>
        <dbReference type="ARBA" id="ARBA00022801"/>
    </source>
</evidence>
<proteinExistence type="inferred from homology"/>
<feature type="domain" description="Glycoside hydrolase family 2 catalytic" evidence="6">
    <location>
        <begin position="356"/>
        <end position="500"/>
    </location>
</feature>
<organism evidence="9 10">
    <name type="scientific">Cercophora newfieldiana</name>
    <dbReference type="NCBI Taxonomy" id="92897"/>
    <lineage>
        <taxon>Eukaryota</taxon>
        <taxon>Fungi</taxon>
        <taxon>Dikarya</taxon>
        <taxon>Ascomycota</taxon>
        <taxon>Pezizomycotina</taxon>
        <taxon>Sordariomycetes</taxon>
        <taxon>Sordariomycetidae</taxon>
        <taxon>Sordariales</taxon>
        <taxon>Lasiosphaeriaceae</taxon>
        <taxon>Cercophora</taxon>
    </lineage>
</organism>
<dbReference type="InterPro" id="IPR006103">
    <property type="entry name" value="Glyco_hydro_2_cat"/>
</dbReference>
<dbReference type="SUPFAM" id="SSF49785">
    <property type="entry name" value="Galactose-binding domain-like"/>
    <property type="match status" value="1"/>
</dbReference>
<comment type="similarity">
    <text evidence="1">Belongs to the glycosyl hydrolase 2 family.</text>
</comment>
<dbReference type="Pfam" id="PF00703">
    <property type="entry name" value="Glyco_hydro_2"/>
    <property type="match status" value="1"/>
</dbReference>
<feature type="region of interest" description="Disordered" evidence="4">
    <location>
        <begin position="70"/>
        <end position="89"/>
    </location>
</feature>
<dbReference type="PRINTS" id="PR00132">
    <property type="entry name" value="GLHYDRLASE2"/>
</dbReference>
<feature type="domain" description="DUF4982" evidence="7">
    <location>
        <begin position="701"/>
        <end position="760"/>
    </location>
</feature>
<name>A0AA39Y9N7_9PEZI</name>
<keyword evidence="10" id="KW-1185">Reference proteome</keyword>
<dbReference type="InterPro" id="IPR032311">
    <property type="entry name" value="DUF4982"/>
</dbReference>